<dbReference type="Proteomes" id="UP000225706">
    <property type="component" value="Unassembled WGS sequence"/>
</dbReference>
<reference evidence="2" key="1">
    <citation type="journal article" date="2017" name="bioRxiv">
        <title>Comparative analysis of the genomes of Stylophora pistillata and Acropora digitifera provides evidence for extensive differences between species of corals.</title>
        <authorList>
            <person name="Voolstra C.R."/>
            <person name="Li Y."/>
            <person name="Liew Y.J."/>
            <person name="Baumgarten S."/>
            <person name="Zoccola D."/>
            <person name="Flot J.-F."/>
            <person name="Tambutte S."/>
            <person name="Allemand D."/>
            <person name="Aranda M."/>
        </authorList>
    </citation>
    <scope>NUCLEOTIDE SEQUENCE [LARGE SCALE GENOMIC DNA]</scope>
</reference>
<sequence>MDSATTTYIASSPNTTVGVGEITTAAVATTYIVPAVAVTTTADGGGVSSTTAGGGEVTSTVASEGNVIATSTTTGGVTTSAVCGDGVTTTGVVGGVATTAAGEETATSVTTSAVSGDGVTTTGVVGGGVTTTAGAAGGVTTSAVSGDGVTTTGVVGGGVTTTAGEETATSVTSSAVVGSEGTNTAVTGGDVSTTGGAVTSTASVSVIAITTTGIGATTSTAGGGQTSSSVDGGPEVSLTVTVTTDCSGSKLASLNQTMTNGILIIYKGTPYRLKGVKATSVTCISQFKGIYTLLFYRVGSGSGSTIEGVFKGRLQQGNFGNSITASNTVYTFEFQGVDIKRTPKSGECERVCCNGAGGEMLIKITCAPVDSCAGLDFSERKENGYCPGESKASCKCSKVIFSLKGFIDMDTTDLSWLSFRSCYDSHDTSGSFKSSKPGFLILSSNAILVVEIYVKVTVDCSGGKSEVLINTIEVGFLKILIKVGFRPCGAEVKSATCNSPFEGKVMLSLHPGGPSGITIEQVFKDGLQQGAFGYDIRADNTVYTLEFQGVDIKKTPKPGECDRVCCDGAGGELLVEVTCTPADKCKGIDLSDRKDDGYCQGEPKAYCECSNGLQDLPSFALIAALGLSSLMKSIFSS</sequence>
<keyword evidence="2" id="KW-1185">Reference proteome</keyword>
<dbReference type="EMBL" id="LSMT01000015">
    <property type="protein sequence ID" value="PFX33114.1"/>
    <property type="molecule type" value="Genomic_DNA"/>
</dbReference>
<protein>
    <submittedName>
        <fullName evidence="1">Uncharacterized protein</fullName>
    </submittedName>
</protein>
<accession>A0A2B4SR17</accession>
<dbReference type="AlphaFoldDB" id="A0A2B4SR17"/>
<organism evidence="1 2">
    <name type="scientific">Stylophora pistillata</name>
    <name type="common">Smooth cauliflower coral</name>
    <dbReference type="NCBI Taxonomy" id="50429"/>
    <lineage>
        <taxon>Eukaryota</taxon>
        <taxon>Metazoa</taxon>
        <taxon>Cnidaria</taxon>
        <taxon>Anthozoa</taxon>
        <taxon>Hexacorallia</taxon>
        <taxon>Scleractinia</taxon>
        <taxon>Astrocoeniina</taxon>
        <taxon>Pocilloporidae</taxon>
        <taxon>Stylophora</taxon>
    </lineage>
</organism>
<proteinExistence type="predicted"/>
<dbReference type="STRING" id="50429.A0A2B4SR17"/>
<evidence type="ECO:0000313" key="2">
    <source>
        <dbReference type="Proteomes" id="UP000225706"/>
    </source>
</evidence>
<comment type="caution">
    <text evidence="1">The sequence shown here is derived from an EMBL/GenBank/DDBJ whole genome shotgun (WGS) entry which is preliminary data.</text>
</comment>
<evidence type="ECO:0000313" key="1">
    <source>
        <dbReference type="EMBL" id="PFX33114.1"/>
    </source>
</evidence>
<name>A0A2B4SR17_STYPI</name>
<gene>
    <name evidence="1" type="ORF">AWC38_SpisGene1972</name>
</gene>
<dbReference type="OrthoDB" id="5990621at2759"/>